<dbReference type="GO" id="GO:0009982">
    <property type="term" value="F:pseudouridine synthase activity"/>
    <property type="evidence" value="ECO:0007669"/>
    <property type="project" value="InterPro"/>
</dbReference>
<keyword evidence="4" id="KW-1185">Reference proteome</keyword>
<dbReference type="EMBL" id="JARKIB010000001">
    <property type="protein sequence ID" value="KAJ7785771.1"/>
    <property type="molecule type" value="Genomic_DNA"/>
</dbReference>
<dbReference type="GO" id="GO:0000455">
    <property type="term" value="P:enzyme-directed rRNA pseudouridine synthesis"/>
    <property type="evidence" value="ECO:0007669"/>
    <property type="project" value="TreeGrafter"/>
</dbReference>
<comment type="caution">
    <text evidence="3">The sequence shown here is derived from an EMBL/GenBank/DDBJ whole genome shotgun (WGS) entry which is preliminary data.</text>
</comment>
<protein>
    <submittedName>
        <fullName evidence="3">Pseudouridine synthase</fullName>
    </submittedName>
</protein>
<feature type="domain" description="Pseudouridine synthase RsuA/RluA-like" evidence="2">
    <location>
        <begin position="25"/>
        <end position="183"/>
    </location>
</feature>
<evidence type="ECO:0000313" key="4">
    <source>
        <dbReference type="Proteomes" id="UP001215598"/>
    </source>
</evidence>
<dbReference type="Proteomes" id="UP001215598">
    <property type="component" value="Unassembled WGS sequence"/>
</dbReference>
<dbReference type="InterPro" id="IPR050188">
    <property type="entry name" value="RluA_PseudoU_synthase"/>
</dbReference>
<name>A0AAD7KKL9_9AGAR</name>
<dbReference type="Pfam" id="PF00849">
    <property type="entry name" value="PseudoU_synth_2"/>
    <property type="match status" value="1"/>
</dbReference>
<dbReference type="Gene3D" id="3.30.2350.10">
    <property type="entry name" value="Pseudouridine synthase"/>
    <property type="match status" value="1"/>
</dbReference>
<dbReference type="GO" id="GO:0003723">
    <property type="term" value="F:RNA binding"/>
    <property type="evidence" value="ECO:0007669"/>
    <property type="project" value="InterPro"/>
</dbReference>
<proteinExistence type="inferred from homology"/>
<dbReference type="InterPro" id="IPR020103">
    <property type="entry name" value="PsdUridine_synth_cat_dom_sf"/>
</dbReference>
<evidence type="ECO:0000259" key="2">
    <source>
        <dbReference type="Pfam" id="PF00849"/>
    </source>
</evidence>
<organism evidence="3 4">
    <name type="scientific">Mycena metata</name>
    <dbReference type="NCBI Taxonomy" id="1033252"/>
    <lineage>
        <taxon>Eukaryota</taxon>
        <taxon>Fungi</taxon>
        <taxon>Dikarya</taxon>
        <taxon>Basidiomycota</taxon>
        <taxon>Agaricomycotina</taxon>
        <taxon>Agaricomycetes</taxon>
        <taxon>Agaricomycetidae</taxon>
        <taxon>Agaricales</taxon>
        <taxon>Marasmiineae</taxon>
        <taxon>Mycenaceae</taxon>
        <taxon>Mycena</taxon>
    </lineage>
</organism>
<reference evidence="3" key="1">
    <citation type="submission" date="2023-03" db="EMBL/GenBank/DDBJ databases">
        <title>Massive genome expansion in bonnet fungi (Mycena s.s.) driven by repeated elements and novel gene families across ecological guilds.</title>
        <authorList>
            <consortium name="Lawrence Berkeley National Laboratory"/>
            <person name="Harder C.B."/>
            <person name="Miyauchi S."/>
            <person name="Viragh M."/>
            <person name="Kuo A."/>
            <person name="Thoen E."/>
            <person name="Andreopoulos B."/>
            <person name="Lu D."/>
            <person name="Skrede I."/>
            <person name="Drula E."/>
            <person name="Henrissat B."/>
            <person name="Morin E."/>
            <person name="Kohler A."/>
            <person name="Barry K."/>
            <person name="LaButti K."/>
            <person name="Morin E."/>
            <person name="Salamov A."/>
            <person name="Lipzen A."/>
            <person name="Mereny Z."/>
            <person name="Hegedus B."/>
            <person name="Baldrian P."/>
            <person name="Stursova M."/>
            <person name="Weitz H."/>
            <person name="Taylor A."/>
            <person name="Grigoriev I.V."/>
            <person name="Nagy L.G."/>
            <person name="Martin F."/>
            <person name="Kauserud H."/>
        </authorList>
    </citation>
    <scope>NUCLEOTIDE SEQUENCE</scope>
    <source>
        <strain evidence="3">CBHHK182m</strain>
    </source>
</reference>
<dbReference type="PANTHER" id="PTHR21600">
    <property type="entry name" value="MITOCHONDRIAL RNA PSEUDOURIDINE SYNTHASE"/>
    <property type="match status" value="1"/>
</dbReference>
<gene>
    <name evidence="3" type="ORF">B0H16DRAFT_1753666</name>
</gene>
<sequence>MNYRQKLAENTFRWSRNILYVDRSLIVLNKPPGLVSQIDPTTTKTEGGNLAKFLDDVKQSLELASPPYGVHRLDKGTTGCLLLPLNSNLVQDLSQRFRTGQISKTYLALVRGTPQDFAQKSGEIQTLLEYPNGRPTIAERDGPGTQEAATKWELVASSPRVPLSLLRLTPLTGRKHQLRVHLNEVLRTPILGDTQHFHGFLPGAATLDVALPPDRLFLHASQISLFRFRRSGGQKRFMLRFCAPLPEDFVNVCSEADIPLGEYERFGGLSKSESGREEDFEHVTEIPEMNGYWIPQPYIEYKQTQNKVHTSIH</sequence>
<accession>A0AAD7KKL9</accession>
<comment type="similarity">
    <text evidence="1">Belongs to the pseudouridine synthase RluA family.</text>
</comment>
<evidence type="ECO:0000256" key="1">
    <source>
        <dbReference type="ARBA" id="ARBA00010876"/>
    </source>
</evidence>
<evidence type="ECO:0000313" key="3">
    <source>
        <dbReference type="EMBL" id="KAJ7785771.1"/>
    </source>
</evidence>
<dbReference type="PANTHER" id="PTHR21600:SF87">
    <property type="entry name" value="RNA PSEUDOURIDYLATE SYNTHASE DOMAIN-CONTAINING PROTEIN 1"/>
    <property type="match status" value="1"/>
</dbReference>
<dbReference type="CDD" id="cd02869">
    <property type="entry name" value="PseudoU_synth_RluA_like"/>
    <property type="match status" value="1"/>
</dbReference>
<dbReference type="AlphaFoldDB" id="A0AAD7KKL9"/>
<dbReference type="InterPro" id="IPR006145">
    <property type="entry name" value="PsdUridine_synth_RsuA/RluA"/>
</dbReference>
<dbReference type="SUPFAM" id="SSF55120">
    <property type="entry name" value="Pseudouridine synthase"/>
    <property type="match status" value="1"/>
</dbReference>